<name>A0A4R5PPQ6_9HYPH</name>
<feature type="modified residue" description="4-aspartylphosphate" evidence="11">
    <location>
        <position position="924"/>
    </location>
</feature>
<dbReference type="SUPFAM" id="SSF47384">
    <property type="entry name" value="Homodimeric domain of signal transducing histidine kinase"/>
    <property type="match status" value="1"/>
</dbReference>
<evidence type="ECO:0000256" key="11">
    <source>
        <dbReference type="PROSITE-ProRule" id="PRU00169"/>
    </source>
</evidence>
<dbReference type="InterPro" id="IPR000014">
    <property type="entry name" value="PAS"/>
</dbReference>
<dbReference type="InterPro" id="IPR001789">
    <property type="entry name" value="Sig_transdc_resp-reg_receiver"/>
</dbReference>
<keyword evidence="8" id="KW-0902">Two-component regulatory system</keyword>
<evidence type="ECO:0000256" key="12">
    <source>
        <dbReference type="SAM" id="MobiDB-lite"/>
    </source>
</evidence>
<gene>
    <name evidence="15" type="ORF">E2A64_05715</name>
</gene>
<comment type="caution">
    <text evidence="15">The sequence shown here is derived from an EMBL/GenBank/DDBJ whole genome shotgun (WGS) entry which is preliminary data.</text>
</comment>
<evidence type="ECO:0000256" key="9">
    <source>
        <dbReference type="ARBA" id="ARBA00064003"/>
    </source>
</evidence>
<dbReference type="EC" id="2.7.13.3" evidence="2"/>
<dbReference type="SUPFAM" id="SSF55874">
    <property type="entry name" value="ATPase domain of HSP90 chaperone/DNA topoisomerase II/histidine kinase"/>
    <property type="match status" value="1"/>
</dbReference>
<evidence type="ECO:0000256" key="1">
    <source>
        <dbReference type="ARBA" id="ARBA00000085"/>
    </source>
</evidence>
<dbReference type="Gene3D" id="1.10.287.130">
    <property type="match status" value="1"/>
</dbReference>
<sequence>MSDGYESNNALDEACAAIGRDPNPAYVKDSELRYVAVNDAYAALWDISPAALVGQQSHQHFEASEHADRDEKERRSLVFGKEQVALFTHPLNNQCYRILIERLRDPDGKPFVCGHFEPVSGARHDDTSVQAGTRSRPAQVSVQADDPDAAAGNDHLLLKSAIEQAGIPMAVEDDRGRLVAASASYLGYRGTFTETDLPLGGRLLKGKASAEEGDGKPATLASVARAVEGVNARLHEALDKIDVGIVLYGPDDKYIYANPALLKLIGDTYEMKPGMSRREILQAAWESQNIPEDRDEWVKSRMGSHHAYGEVFIDKLGNGRWLRMVNQKLADGSTLGLRLDVTELVEREQALTRKETENGLYRAVLEELPIPSFIKDEDSKFVFVNRAFAEFAKTPAETLIGDDGAKVLAKPREPVMETDIEVLETGEPMELEVHIPDDEGRELTYLTRKARFTAVSGEKYLLCSTVNVTNMKDRENELRLARETAESAAGMLGLATGAMVQGMVIVVDGKVSFTNAKFRELLDVPGEVVKPGLEYRDFVQYCADRGDFDSMGREATTKMIIEAAEDRRSYETERCLPNGTWVKIHSQATENNTLVITYTDITDAKNREARLGELLVKAEAADRAKSEFLANMSHEIRTPMNGVLGMAELLARTQLDSRQKTFTDIIAKSGNALLTIINDILDFSKIDAGQLVLENAPFDLRETVEDVAALVSARAMEKDVELIVRADPVLDARVAGDVGRMRQVLTNIVGNAVKFTESGHVLVELDGKPVSADRLALTIRVEDTGIGIPEDKLDTVFEKFSQVDASSTRRHEGTGLGLAITARLLDMMGGSISVESTHGEGSVFTVRLEMSRDTDYVPVDRPQIDIKGARILVIDDNAVNREILTEQLAAWGLDGCAASSGDEGEHVLEVARRFGMHVDALILDYQMPERNGAEVARSIRAKYPADELPILMLTSMDIRSAEPDFAALDVQATLMKPARSALLLETLVDAIRTGASSGKFSVTAKADGAAAEMTGELSALVEIEAPSLVPEDDFVGEVDQPRPEEAAPASPQDWLDEMNAGQGAEDEIEAPLRKIVAKPSSGNGTVDILVAEDNEVNQIVFTQILEQMGANYLLVSDGAQAVAAWREHRPSIVLMDVSMPVMNGYRATGTIREIEQADRSLGHTPIIGVTAHALPGDRERCIDAGMDDYLSKPISPEKLDTKVRQWLPLAISERLISEG</sequence>
<comment type="catalytic activity">
    <reaction evidence="1">
        <text>ATP + protein L-histidine = ADP + protein N-phospho-L-histidine.</text>
        <dbReference type="EC" id="2.7.13.3"/>
    </reaction>
</comment>
<dbReference type="PRINTS" id="PR00344">
    <property type="entry name" value="BCTRLSENSOR"/>
</dbReference>
<dbReference type="InterPro" id="IPR005467">
    <property type="entry name" value="His_kinase_dom"/>
</dbReference>
<dbReference type="InterPro" id="IPR004358">
    <property type="entry name" value="Sig_transdc_His_kin-like_C"/>
</dbReference>
<evidence type="ECO:0000256" key="5">
    <source>
        <dbReference type="ARBA" id="ARBA00022741"/>
    </source>
</evidence>
<dbReference type="NCBIfam" id="TIGR00229">
    <property type="entry name" value="sensory_box"/>
    <property type="match status" value="1"/>
</dbReference>
<dbReference type="CDD" id="cd17546">
    <property type="entry name" value="REC_hyHK_CKI1_RcsC-like"/>
    <property type="match status" value="2"/>
</dbReference>
<evidence type="ECO:0000256" key="2">
    <source>
        <dbReference type="ARBA" id="ARBA00012438"/>
    </source>
</evidence>
<evidence type="ECO:0000256" key="4">
    <source>
        <dbReference type="ARBA" id="ARBA00022679"/>
    </source>
</evidence>
<reference evidence="15 16" key="1">
    <citation type="journal article" date="2013" name="Int. J. Syst. Evol. Microbiol.">
        <title>Hoeflea suaedae sp. nov., an endophytic bacterium isolated from the root of the halophyte Suaeda maritima.</title>
        <authorList>
            <person name="Chung E.J."/>
            <person name="Park J.A."/>
            <person name="Pramanik P."/>
            <person name="Bibi F."/>
            <person name="Jeon C.O."/>
            <person name="Chung Y.R."/>
        </authorList>
    </citation>
    <scope>NUCLEOTIDE SEQUENCE [LARGE SCALE GENOMIC DNA]</scope>
    <source>
        <strain evidence="15 16">YC6898</strain>
    </source>
</reference>
<keyword evidence="16" id="KW-1185">Reference proteome</keyword>
<protein>
    <recommendedName>
        <fullName evidence="10">Sensory/regulatory protein RpfC</fullName>
        <ecNumber evidence="2">2.7.13.3</ecNumber>
    </recommendedName>
</protein>
<dbReference type="PROSITE" id="PS50110">
    <property type="entry name" value="RESPONSE_REGULATORY"/>
    <property type="match status" value="2"/>
</dbReference>
<dbReference type="AlphaFoldDB" id="A0A4R5PPQ6"/>
<dbReference type="OrthoDB" id="9810730at2"/>
<dbReference type="Pfam" id="PF08448">
    <property type="entry name" value="PAS_4"/>
    <property type="match status" value="1"/>
</dbReference>
<evidence type="ECO:0000256" key="3">
    <source>
        <dbReference type="ARBA" id="ARBA00022553"/>
    </source>
</evidence>
<feature type="domain" description="Histidine kinase" evidence="13">
    <location>
        <begin position="631"/>
        <end position="852"/>
    </location>
</feature>
<dbReference type="PROSITE" id="PS50109">
    <property type="entry name" value="HIS_KIN"/>
    <property type="match status" value="1"/>
</dbReference>
<dbReference type="SUPFAM" id="SSF55785">
    <property type="entry name" value="PYP-like sensor domain (PAS domain)"/>
    <property type="match status" value="3"/>
</dbReference>
<dbReference type="InterPro" id="IPR035965">
    <property type="entry name" value="PAS-like_dom_sf"/>
</dbReference>
<feature type="domain" description="Response regulatory" evidence="14">
    <location>
        <begin position="1087"/>
        <end position="1207"/>
    </location>
</feature>
<dbReference type="CDD" id="cd00082">
    <property type="entry name" value="HisKA"/>
    <property type="match status" value="1"/>
</dbReference>
<dbReference type="FunFam" id="3.30.565.10:FF:000010">
    <property type="entry name" value="Sensor histidine kinase RcsC"/>
    <property type="match status" value="1"/>
</dbReference>
<dbReference type="CDD" id="cd00130">
    <property type="entry name" value="PAS"/>
    <property type="match status" value="1"/>
</dbReference>
<evidence type="ECO:0000256" key="10">
    <source>
        <dbReference type="ARBA" id="ARBA00068150"/>
    </source>
</evidence>
<feature type="modified residue" description="4-aspartylphosphate" evidence="11">
    <location>
        <position position="1136"/>
    </location>
</feature>
<dbReference type="RefSeq" id="WP_133283431.1">
    <property type="nucleotide sequence ID" value="NZ_SMSI01000001.1"/>
</dbReference>
<dbReference type="Pfam" id="PF12860">
    <property type="entry name" value="PAS_7"/>
    <property type="match status" value="2"/>
</dbReference>
<dbReference type="InterPro" id="IPR036890">
    <property type="entry name" value="HATPase_C_sf"/>
</dbReference>
<comment type="subunit">
    <text evidence="9">At low DSF concentrations, interacts with RpfF.</text>
</comment>
<dbReference type="Gene3D" id="3.40.50.2300">
    <property type="match status" value="2"/>
</dbReference>
<evidence type="ECO:0000313" key="16">
    <source>
        <dbReference type="Proteomes" id="UP000295131"/>
    </source>
</evidence>
<dbReference type="EMBL" id="SMSI01000001">
    <property type="protein sequence ID" value="TDH38597.1"/>
    <property type="molecule type" value="Genomic_DNA"/>
</dbReference>
<feature type="domain" description="Response regulatory" evidence="14">
    <location>
        <begin position="870"/>
        <end position="991"/>
    </location>
</feature>
<dbReference type="SMART" id="SM00387">
    <property type="entry name" value="HATPase_c"/>
    <property type="match status" value="1"/>
</dbReference>
<dbReference type="PANTHER" id="PTHR45339">
    <property type="entry name" value="HYBRID SIGNAL TRANSDUCTION HISTIDINE KINASE J"/>
    <property type="match status" value="1"/>
</dbReference>
<dbReference type="InterPro" id="IPR003661">
    <property type="entry name" value="HisK_dim/P_dom"/>
</dbReference>
<dbReference type="InterPro" id="IPR036097">
    <property type="entry name" value="HisK_dim/P_sf"/>
</dbReference>
<evidence type="ECO:0000256" key="6">
    <source>
        <dbReference type="ARBA" id="ARBA00022777"/>
    </source>
</evidence>
<dbReference type="Pfam" id="PF02518">
    <property type="entry name" value="HATPase_c"/>
    <property type="match status" value="1"/>
</dbReference>
<dbReference type="SMART" id="SM00448">
    <property type="entry name" value="REC"/>
    <property type="match status" value="2"/>
</dbReference>
<dbReference type="SMART" id="SM00091">
    <property type="entry name" value="PAS"/>
    <property type="match status" value="3"/>
</dbReference>
<dbReference type="Pfam" id="PF00072">
    <property type="entry name" value="Response_reg"/>
    <property type="match status" value="2"/>
</dbReference>
<dbReference type="Proteomes" id="UP000295131">
    <property type="component" value="Unassembled WGS sequence"/>
</dbReference>
<proteinExistence type="predicted"/>
<dbReference type="SMART" id="SM00388">
    <property type="entry name" value="HisKA"/>
    <property type="match status" value="1"/>
</dbReference>
<keyword evidence="5" id="KW-0547">Nucleotide-binding</keyword>
<dbReference type="CDD" id="cd16922">
    <property type="entry name" value="HATPase_EvgS-ArcB-TorS-like"/>
    <property type="match status" value="1"/>
</dbReference>
<dbReference type="FunFam" id="1.10.287.130:FF:000002">
    <property type="entry name" value="Two-component osmosensing histidine kinase"/>
    <property type="match status" value="1"/>
</dbReference>
<evidence type="ECO:0000256" key="8">
    <source>
        <dbReference type="ARBA" id="ARBA00023012"/>
    </source>
</evidence>
<evidence type="ECO:0000259" key="13">
    <source>
        <dbReference type="PROSITE" id="PS50109"/>
    </source>
</evidence>
<keyword evidence="4" id="KW-0808">Transferase</keyword>
<dbReference type="InterPro" id="IPR011006">
    <property type="entry name" value="CheY-like_superfamily"/>
</dbReference>
<organism evidence="15 16">
    <name type="scientific">Pseudohoeflea suaedae</name>
    <dbReference type="NCBI Taxonomy" id="877384"/>
    <lineage>
        <taxon>Bacteria</taxon>
        <taxon>Pseudomonadati</taxon>
        <taxon>Pseudomonadota</taxon>
        <taxon>Alphaproteobacteria</taxon>
        <taxon>Hyphomicrobiales</taxon>
        <taxon>Rhizobiaceae</taxon>
        <taxon>Pseudohoeflea</taxon>
    </lineage>
</organism>
<dbReference type="Pfam" id="PF00512">
    <property type="entry name" value="HisKA"/>
    <property type="match status" value="1"/>
</dbReference>
<dbReference type="PANTHER" id="PTHR45339:SF1">
    <property type="entry name" value="HYBRID SIGNAL TRANSDUCTION HISTIDINE KINASE J"/>
    <property type="match status" value="1"/>
</dbReference>
<dbReference type="InterPro" id="IPR013656">
    <property type="entry name" value="PAS_4"/>
</dbReference>
<dbReference type="SUPFAM" id="SSF52172">
    <property type="entry name" value="CheY-like"/>
    <property type="match status" value="2"/>
</dbReference>
<dbReference type="GO" id="GO:0000155">
    <property type="term" value="F:phosphorelay sensor kinase activity"/>
    <property type="evidence" value="ECO:0007669"/>
    <property type="project" value="InterPro"/>
</dbReference>
<keyword evidence="6" id="KW-0418">Kinase</keyword>
<dbReference type="GO" id="GO:0005524">
    <property type="term" value="F:ATP binding"/>
    <property type="evidence" value="ECO:0007669"/>
    <property type="project" value="UniProtKB-KW"/>
</dbReference>
<keyword evidence="3 11" id="KW-0597">Phosphoprotein</keyword>
<dbReference type="InterPro" id="IPR003594">
    <property type="entry name" value="HATPase_dom"/>
</dbReference>
<feature type="region of interest" description="Disordered" evidence="12">
    <location>
        <begin position="1034"/>
        <end position="1057"/>
    </location>
</feature>
<dbReference type="Gene3D" id="3.30.450.20">
    <property type="entry name" value="PAS domain"/>
    <property type="match status" value="2"/>
</dbReference>
<evidence type="ECO:0000313" key="15">
    <source>
        <dbReference type="EMBL" id="TDH38597.1"/>
    </source>
</evidence>
<accession>A0A4R5PPQ6</accession>
<dbReference type="Gene3D" id="3.30.565.10">
    <property type="entry name" value="Histidine kinase-like ATPase, C-terminal domain"/>
    <property type="match status" value="1"/>
</dbReference>
<evidence type="ECO:0000259" key="14">
    <source>
        <dbReference type="PROSITE" id="PS50110"/>
    </source>
</evidence>
<evidence type="ECO:0000256" key="7">
    <source>
        <dbReference type="ARBA" id="ARBA00022840"/>
    </source>
</evidence>
<keyword evidence="7" id="KW-0067">ATP-binding</keyword>